<feature type="domain" description="Potassium channel" evidence="10">
    <location>
        <begin position="144"/>
        <end position="215"/>
    </location>
</feature>
<dbReference type="Proteomes" id="UP000270296">
    <property type="component" value="Unassembled WGS sequence"/>
</dbReference>
<keyword evidence="6 9" id="KW-0472">Membrane</keyword>
<evidence type="ECO:0000256" key="4">
    <source>
        <dbReference type="ARBA" id="ARBA00022989"/>
    </source>
</evidence>
<dbReference type="Pfam" id="PF07885">
    <property type="entry name" value="Ion_trans_2"/>
    <property type="match status" value="2"/>
</dbReference>
<proteinExistence type="inferred from homology"/>
<evidence type="ECO:0000256" key="5">
    <source>
        <dbReference type="ARBA" id="ARBA00023065"/>
    </source>
</evidence>
<dbReference type="SUPFAM" id="SSF81324">
    <property type="entry name" value="Voltage-gated potassium channels"/>
    <property type="match status" value="2"/>
</dbReference>
<dbReference type="GO" id="GO:0030322">
    <property type="term" value="P:stabilization of membrane potential"/>
    <property type="evidence" value="ECO:0007669"/>
    <property type="project" value="TreeGrafter"/>
</dbReference>
<reference evidence="11 12" key="2">
    <citation type="submission" date="2018-11" db="EMBL/GenBank/DDBJ databases">
        <authorList>
            <consortium name="Pathogen Informatics"/>
        </authorList>
    </citation>
    <scope>NUCLEOTIDE SEQUENCE [LARGE SCALE GENOMIC DNA]</scope>
</reference>
<dbReference type="GO" id="GO:0022841">
    <property type="term" value="F:potassium ion leak channel activity"/>
    <property type="evidence" value="ECO:0007669"/>
    <property type="project" value="TreeGrafter"/>
</dbReference>
<keyword evidence="4 9" id="KW-1133">Transmembrane helix</keyword>
<evidence type="ECO:0000256" key="3">
    <source>
        <dbReference type="ARBA" id="ARBA00022692"/>
    </source>
</evidence>
<protein>
    <submittedName>
        <fullName evidence="13">Ion_trans_2 domain-containing protein</fullName>
    </submittedName>
</protein>
<feature type="transmembrane region" description="Helical" evidence="9">
    <location>
        <begin position="132"/>
        <end position="154"/>
    </location>
</feature>
<feature type="transmembrane region" description="Helical" evidence="9">
    <location>
        <begin position="37"/>
        <end position="56"/>
    </location>
</feature>
<dbReference type="GO" id="GO:0015271">
    <property type="term" value="F:outward rectifier potassium channel activity"/>
    <property type="evidence" value="ECO:0007669"/>
    <property type="project" value="TreeGrafter"/>
</dbReference>
<feature type="domain" description="Potassium channel" evidence="10">
    <location>
        <begin position="32"/>
        <end position="90"/>
    </location>
</feature>
<keyword evidence="7 8" id="KW-0407">Ion channel</keyword>
<dbReference type="Gene3D" id="1.10.287.70">
    <property type="match status" value="1"/>
</dbReference>
<dbReference type="OrthoDB" id="5840787at2759"/>
<feature type="transmembrane region" description="Helical" evidence="9">
    <location>
        <begin position="166"/>
        <end position="183"/>
    </location>
</feature>
<keyword evidence="5 8" id="KW-0406">Ion transport</keyword>
<evidence type="ECO:0000256" key="8">
    <source>
        <dbReference type="RuleBase" id="RU003857"/>
    </source>
</evidence>
<evidence type="ECO:0000256" key="6">
    <source>
        <dbReference type="ARBA" id="ARBA00023136"/>
    </source>
</evidence>
<dbReference type="PANTHER" id="PTHR11003">
    <property type="entry name" value="POTASSIUM CHANNEL, SUBFAMILY K"/>
    <property type="match status" value="1"/>
</dbReference>
<evidence type="ECO:0000313" key="11">
    <source>
        <dbReference type="EMBL" id="VDP03378.1"/>
    </source>
</evidence>
<dbReference type="EMBL" id="UZAM01008128">
    <property type="protein sequence ID" value="VDP03378.1"/>
    <property type="molecule type" value="Genomic_DNA"/>
</dbReference>
<dbReference type="AlphaFoldDB" id="A0A183IKF9"/>
<evidence type="ECO:0000313" key="12">
    <source>
        <dbReference type="Proteomes" id="UP000270296"/>
    </source>
</evidence>
<feature type="transmembrane region" description="Helical" evidence="9">
    <location>
        <begin position="189"/>
        <end position="210"/>
    </location>
</feature>
<dbReference type="WBParaSite" id="SBAD_0000428601-mRNA-1">
    <property type="protein sequence ID" value="SBAD_0000428601-mRNA-1"/>
    <property type="gene ID" value="SBAD_0000428601"/>
</dbReference>
<keyword evidence="2 8" id="KW-0813">Transport</keyword>
<sequence>MVSFDDCKHKTWNVMMLVDKCLRNSPPLMTVYSTSEFGNALIYAISIYTTIGYGTISVNSVSGQMVSILYAIVGIPLFFALISDLGQVFQRFFIKAFRAVRRLLRTTVLFRRLRPSPVANKKNKERNSSREMALIFACAVGLQILYFVGVSIVFARMERWEFSKSFYFLFQSIALIGLGDVFPHKPVCLLINVAFIMLGIVLLSMCFFILQQKIRKKTSDWSRRMHHSMHTWRYLQNSCQASPRDKLSSFGGSLCLAHRHSLPPHGFCCRKHRRMRKTFRWSLCCRSPSSEEASSVPSQPQLQASCIVRKFPFYGVLPFAPTSPPSCQSKRPSVVVKKTSYMPIPHSVIGLVSLTTYC</sequence>
<accession>A0A183IKF9</accession>
<keyword evidence="3 8" id="KW-0812">Transmembrane</keyword>
<name>A0A183IKF9_9BILA</name>
<dbReference type="GO" id="GO:0005886">
    <property type="term" value="C:plasma membrane"/>
    <property type="evidence" value="ECO:0007669"/>
    <property type="project" value="TreeGrafter"/>
</dbReference>
<reference evidence="13" key="1">
    <citation type="submission" date="2016-06" db="UniProtKB">
        <authorList>
            <consortium name="WormBaseParasite"/>
        </authorList>
    </citation>
    <scope>IDENTIFICATION</scope>
</reference>
<evidence type="ECO:0000259" key="10">
    <source>
        <dbReference type="Pfam" id="PF07885"/>
    </source>
</evidence>
<evidence type="ECO:0000256" key="9">
    <source>
        <dbReference type="SAM" id="Phobius"/>
    </source>
</evidence>
<evidence type="ECO:0000313" key="13">
    <source>
        <dbReference type="WBParaSite" id="SBAD_0000428601-mRNA-1"/>
    </source>
</evidence>
<organism evidence="13">
    <name type="scientific">Soboliphyme baturini</name>
    <dbReference type="NCBI Taxonomy" id="241478"/>
    <lineage>
        <taxon>Eukaryota</taxon>
        <taxon>Metazoa</taxon>
        <taxon>Ecdysozoa</taxon>
        <taxon>Nematoda</taxon>
        <taxon>Enoplea</taxon>
        <taxon>Dorylaimia</taxon>
        <taxon>Dioctophymatida</taxon>
        <taxon>Dioctophymatoidea</taxon>
        <taxon>Soboliphymatidae</taxon>
        <taxon>Soboliphyme</taxon>
    </lineage>
</organism>
<comment type="subcellular location">
    <subcellularLocation>
        <location evidence="1">Membrane</location>
        <topology evidence="1">Multi-pass membrane protein</topology>
    </subcellularLocation>
</comment>
<dbReference type="PRINTS" id="PR01333">
    <property type="entry name" value="2POREKCHANEL"/>
</dbReference>
<comment type="similarity">
    <text evidence="8">Belongs to the two pore domain potassium channel (TC 1.A.1.8) family.</text>
</comment>
<evidence type="ECO:0000256" key="7">
    <source>
        <dbReference type="ARBA" id="ARBA00023303"/>
    </source>
</evidence>
<feature type="transmembrane region" description="Helical" evidence="9">
    <location>
        <begin position="68"/>
        <end position="89"/>
    </location>
</feature>
<dbReference type="InterPro" id="IPR013099">
    <property type="entry name" value="K_chnl_dom"/>
</dbReference>
<keyword evidence="12" id="KW-1185">Reference proteome</keyword>
<evidence type="ECO:0000256" key="2">
    <source>
        <dbReference type="ARBA" id="ARBA00022448"/>
    </source>
</evidence>
<dbReference type="PANTHER" id="PTHR11003:SF334">
    <property type="entry name" value="FI03418P"/>
    <property type="match status" value="1"/>
</dbReference>
<gene>
    <name evidence="11" type="ORF">SBAD_LOCUS4105</name>
</gene>
<evidence type="ECO:0000256" key="1">
    <source>
        <dbReference type="ARBA" id="ARBA00004141"/>
    </source>
</evidence>
<dbReference type="InterPro" id="IPR003280">
    <property type="entry name" value="2pore_dom_K_chnl"/>
</dbReference>